<evidence type="ECO:0000256" key="1">
    <source>
        <dbReference type="SAM" id="MobiDB-lite"/>
    </source>
</evidence>
<keyword evidence="3" id="KW-1185">Reference proteome</keyword>
<dbReference type="EMBL" id="AP028917">
    <property type="protein sequence ID" value="BES98481.1"/>
    <property type="molecule type" value="Genomic_DNA"/>
</dbReference>
<proteinExistence type="predicted"/>
<name>A0ABN7B240_9HEMI</name>
<organism evidence="2 3">
    <name type="scientific">Nesidiocoris tenuis</name>
    <dbReference type="NCBI Taxonomy" id="355587"/>
    <lineage>
        <taxon>Eukaryota</taxon>
        <taxon>Metazoa</taxon>
        <taxon>Ecdysozoa</taxon>
        <taxon>Arthropoda</taxon>
        <taxon>Hexapoda</taxon>
        <taxon>Insecta</taxon>
        <taxon>Pterygota</taxon>
        <taxon>Neoptera</taxon>
        <taxon>Paraneoptera</taxon>
        <taxon>Hemiptera</taxon>
        <taxon>Heteroptera</taxon>
        <taxon>Panheteroptera</taxon>
        <taxon>Cimicomorpha</taxon>
        <taxon>Miridae</taxon>
        <taxon>Dicyphina</taxon>
        <taxon>Nesidiocoris</taxon>
    </lineage>
</organism>
<dbReference type="Proteomes" id="UP001307889">
    <property type="component" value="Chromosome 9"/>
</dbReference>
<accession>A0ABN7B240</accession>
<sequence length="140" mass="15427">MPSELHRHPCQRWQQIPATGRQSYIGATSCQHKSTQLHRIRASQPADITRRSRAKSGRLLSAHSTPAADAAGFTPQVFTRGTGDVTRVTSSCSPIRLRFPALDLGCLAPSRADRPYLGQFVVSLVDNRSRPCLSLYLLKS</sequence>
<evidence type="ECO:0000313" key="3">
    <source>
        <dbReference type="Proteomes" id="UP001307889"/>
    </source>
</evidence>
<evidence type="ECO:0000313" key="2">
    <source>
        <dbReference type="EMBL" id="BES98481.1"/>
    </source>
</evidence>
<feature type="region of interest" description="Disordered" evidence="1">
    <location>
        <begin position="35"/>
        <end position="67"/>
    </location>
</feature>
<reference evidence="2 3" key="1">
    <citation type="submission" date="2023-09" db="EMBL/GenBank/DDBJ databases">
        <title>Nesidiocoris tenuis whole genome shotgun sequence.</title>
        <authorList>
            <person name="Shibata T."/>
            <person name="Shimoda M."/>
            <person name="Kobayashi T."/>
            <person name="Uehara T."/>
        </authorList>
    </citation>
    <scope>NUCLEOTIDE SEQUENCE [LARGE SCALE GENOMIC DNA]</scope>
    <source>
        <strain evidence="2 3">Japan</strain>
    </source>
</reference>
<protein>
    <submittedName>
        <fullName evidence="2">Uncharacterized protein</fullName>
    </submittedName>
</protein>
<gene>
    <name evidence="2" type="ORF">NTJ_11294</name>
</gene>